<organism evidence="9 10">
    <name type="scientific">Kaistella chaponensis</name>
    <dbReference type="NCBI Taxonomy" id="713588"/>
    <lineage>
        <taxon>Bacteria</taxon>
        <taxon>Pseudomonadati</taxon>
        <taxon>Bacteroidota</taxon>
        <taxon>Flavobacteriia</taxon>
        <taxon>Flavobacteriales</taxon>
        <taxon>Weeksellaceae</taxon>
        <taxon>Chryseobacterium group</taxon>
        <taxon>Kaistella</taxon>
    </lineage>
</organism>
<feature type="transmembrane region" description="Helical" evidence="7">
    <location>
        <begin position="191"/>
        <end position="210"/>
    </location>
</feature>
<keyword evidence="6 7" id="KW-0472">Membrane</keyword>
<evidence type="ECO:0000256" key="4">
    <source>
        <dbReference type="ARBA" id="ARBA00022692"/>
    </source>
</evidence>
<name>A0A1N7M2K9_9FLAO</name>
<dbReference type="InterPro" id="IPR032816">
    <property type="entry name" value="VTT_dom"/>
</dbReference>
<reference evidence="10" key="1">
    <citation type="submission" date="2017-01" db="EMBL/GenBank/DDBJ databases">
        <authorList>
            <person name="Varghese N."/>
            <person name="Submissions S."/>
        </authorList>
    </citation>
    <scope>NUCLEOTIDE SEQUENCE [LARGE SCALE GENOMIC DNA]</scope>
    <source>
        <strain evidence="10">DSM 23145</strain>
    </source>
</reference>
<dbReference type="InterPro" id="IPR032818">
    <property type="entry name" value="DedA-like"/>
</dbReference>
<comment type="subcellular location">
    <subcellularLocation>
        <location evidence="1 7">Cell membrane</location>
        <topology evidence="1 7">Multi-pass membrane protein</topology>
    </subcellularLocation>
</comment>
<dbReference type="GO" id="GO:0005886">
    <property type="term" value="C:plasma membrane"/>
    <property type="evidence" value="ECO:0007669"/>
    <property type="project" value="UniProtKB-SubCell"/>
</dbReference>
<dbReference type="RefSeq" id="WP_076387071.1">
    <property type="nucleotide sequence ID" value="NZ_FTOI01000007.1"/>
</dbReference>
<evidence type="ECO:0000256" key="7">
    <source>
        <dbReference type="RuleBase" id="RU367016"/>
    </source>
</evidence>
<gene>
    <name evidence="9" type="ORF">SAMN05421789_10741</name>
</gene>
<feature type="transmembrane region" description="Helical" evidence="7">
    <location>
        <begin position="157"/>
        <end position="179"/>
    </location>
</feature>
<dbReference type="PANTHER" id="PTHR30353:SF0">
    <property type="entry name" value="TRANSMEMBRANE PROTEIN"/>
    <property type="match status" value="1"/>
</dbReference>
<comment type="similarity">
    <text evidence="2 7">Belongs to the DedA family.</text>
</comment>
<evidence type="ECO:0000256" key="6">
    <source>
        <dbReference type="ARBA" id="ARBA00023136"/>
    </source>
</evidence>
<evidence type="ECO:0000313" key="9">
    <source>
        <dbReference type="EMBL" id="SIS80314.1"/>
    </source>
</evidence>
<evidence type="ECO:0000256" key="3">
    <source>
        <dbReference type="ARBA" id="ARBA00022475"/>
    </source>
</evidence>
<keyword evidence="3 7" id="KW-1003">Cell membrane</keyword>
<keyword evidence="4 7" id="KW-0812">Transmembrane</keyword>
<accession>A0A1N7M2K9</accession>
<protein>
    <submittedName>
        <fullName evidence="9">Membrane-associated protein</fullName>
    </submittedName>
</protein>
<evidence type="ECO:0000259" key="8">
    <source>
        <dbReference type="Pfam" id="PF09335"/>
    </source>
</evidence>
<keyword evidence="5 7" id="KW-1133">Transmembrane helix</keyword>
<keyword evidence="10" id="KW-1185">Reference proteome</keyword>
<dbReference type="Proteomes" id="UP000185839">
    <property type="component" value="Unassembled WGS sequence"/>
</dbReference>
<dbReference type="Pfam" id="PF09335">
    <property type="entry name" value="VTT_dom"/>
    <property type="match status" value="1"/>
</dbReference>
<feature type="transmembrane region" description="Helical" evidence="7">
    <location>
        <begin position="21"/>
        <end position="42"/>
    </location>
</feature>
<evidence type="ECO:0000256" key="2">
    <source>
        <dbReference type="ARBA" id="ARBA00010792"/>
    </source>
</evidence>
<proteinExistence type="inferred from homology"/>
<feature type="domain" description="VTT" evidence="8">
    <location>
        <begin position="42"/>
        <end position="177"/>
    </location>
</feature>
<evidence type="ECO:0000256" key="1">
    <source>
        <dbReference type="ARBA" id="ARBA00004651"/>
    </source>
</evidence>
<feature type="transmembrane region" description="Helical" evidence="7">
    <location>
        <begin position="72"/>
        <end position="94"/>
    </location>
</feature>
<evidence type="ECO:0000256" key="5">
    <source>
        <dbReference type="ARBA" id="ARBA00022989"/>
    </source>
</evidence>
<dbReference type="STRING" id="713588.SAMN05421789_10741"/>
<dbReference type="AlphaFoldDB" id="A0A1N7M2K9"/>
<evidence type="ECO:0000313" key="10">
    <source>
        <dbReference type="Proteomes" id="UP000185839"/>
    </source>
</evidence>
<dbReference type="OrthoDB" id="9813426at2"/>
<dbReference type="EMBL" id="FTOI01000007">
    <property type="protein sequence ID" value="SIS80314.1"/>
    <property type="molecule type" value="Genomic_DNA"/>
</dbReference>
<sequence length="219" mass="25094">MDFILESLQYLLDPDWIMKNGGLYLVLLILFIETGIIIGFFLPGDPLLFVSGMVIASANETPYPFETQIFNLLFWMVLFTGSTILGNFFGYWFGYKFKHVVNRKEDTWFLKRKHIQTAHDFYEKRGGFAIAIARFLPIVRTFAPIIAGTVEMNFKKFAMYNVVGAIVWVVSITSLGYILGDIPWVKNNLEYILIALVLLVTAPVIIKLMTKKENTNQTI</sequence>
<dbReference type="PANTHER" id="PTHR30353">
    <property type="entry name" value="INNER MEMBRANE PROTEIN DEDA-RELATED"/>
    <property type="match status" value="1"/>
</dbReference>